<organism evidence="1 2">
    <name type="scientific">Cephalotus follicularis</name>
    <name type="common">Albany pitcher plant</name>
    <dbReference type="NCBI Taxonomy" id="3775"/>
    <lineage>
        <taxon>Eukaryota</taxon>
        <taxon>Viridiplantae</taxon>
        <taxon>Streptophyta</taxon>
        <taxon>Embryophyta</taxon>
        <taxon>Tracheophyta</taxon>
        <taxon>Spermatophyta</taxon>
        <taxon>Magnoliopsida</taxon>
        <taxon>eudicotyledons</taxon>
        <taxon>Gunneridae</taxon>
        <taxon>Pentapetalae</taxon>
        <taxon>rosids</taxon>
        <taxon>fabids</taxon>
        <taxon>Oxalidales</taxon>
        <taxon>Cephalotaceae</taxon>
        <taxon>Cephalotus</taxon>
    </lineage>
</organism>
<reference evidence="2" key="1">
    <citation type="submission" date="2016-04" db="EMBL/GenBank/DDBJ databases">
        <title>Cephalotus genome sequencing.</title>
        <authorList>
            <person name="Fukushima K."/>
            <person name="Hasebe M."/>
            <person name="Fang X."/>
        </authorList>
    </citation>
    <scope>NUCLEOTIDE SEQUENCE [LARGE SCALE GENOMIC DNA]</scope>
    <source>
        <strain evidence="2">cv. St1</strain>
    </source>
</reference>
<evidence type="ECO:0008006" key="3">
    <source>
        <dbReference type="Google" id="ProtNLM"/>
    </source>
</evidence>
<sequence>MHFSCFDLAKDVTPRTVAWDFLASRYTFADLAHQYQLLSTFNRLCQESGQSIDEFHSQMSYYWGLLIVSEPKWHCHEDHKLFTTYRDKLRLI</sequence>
<dbReference type="InParanoid" id="A0A1Q3D4U8"/>
<keyword evidence="2" id="KW-1185">Reference proteome</keyword>
<name>A0A1Q3D4U8_CEPFO</name>
<dbReference type="EMBL" id="BDDD01004339">
    <property type="protein sequence ID" value="GAV87489.1"/>
    <property type="molecule type" value="Genomic_DNA"/>
</dbReference>
<proteinExistence type="predicted"/>
<dbReference type="AlphaFoldDB" id="A0A1Q3D4U8"/>
<dbReference type="OrthoDB" id="1706811at2759"/>
<protein>
    <recommendedName>
        <fullName evidence="3">UBN2_3 domain-containing protein</fullName>
    </recommendedName>
</protein>
<evidence type="ECO:0000313" key="2">
    <source>
        <dbReference type="Proteomes" id="UP000187406"/>
    </source>
</evidence>
<evidence type="ECO:0000313" key="1">
    <source>
        <dbReference type="EMBL" id="GAV87489.1"/>
    </source>
</evidence>
<accession>A0A1Q3D4U8</accession>
<comment type="caution">
    <text evidence="1">The sequence shown here is derived from an EMBL/GenBank/DDBJ whole genome shotgun (WGS) entry which is preliminary data.</text>
</comment>
<dbReference type="Proteomes" id="UP000187406">
    <property type="component" value="Unassembled WGS sequence"/>
</dbReference>
<gene>
    <name evidence="1" type="ORF">CFOL_v3_30915</name>
</gene>